<dbReference type="InterPro" id="IPR007067">
    <property type="entry name" value="Tail_sheath"/>
</dbReference>
<dbReference type="RefSeq" id="WP_109235694.1">
    <property type="nucleotide sequence ID" value="NZ_BMXZ01000001.1"/>
</dbReference>
<dbReference type="AlphaFoldDB" id="A0A2U2AMT1"/>
<reference evidence="4 5" key="1">
    <citation type="journal article" date="2018" name="Genome Announc.">
        <title>Ignatzschineria cameli sp. nov., isolated from necrotic foot tissue of dromedaries (Camelus dromedarius) and associated maggots (Wohlfahrtia species) in Dubai.</title>
        <authorList>
            <person name="Tsang C.C."/>
            <person name="Tang J.Y."/>
            <person name="Fong J.Y."/>
            <person name="Kinne J."/>
            <person name="Lee H.H."/>
            <person name="Joseph M."/>
            <person name="Jose S."/>
            <person name="Schuster R.K."/>
            <person name="Tang Y."/>
            <person name="Sivakumar S."/>
            <person name="Chen J.H."/>
            <person name="Teng J.L."/>
            <person name="Lau S.K."/>
            <person name="Wernery U."/>
            <person name="Woo P.C."/>
        </authorList>
    </citation>
    <scope>NUCLEOTIDE SEQUENCE [LARGE SCALE GENOMIC DNA]</scope>
    <source>
        <strain evidence="4 5">KCTC 22643</strain>
    </source>
</reference>
<dbReference type="PIRSF" id="PIRSF007349">
    <property type="entry name" value="Tsp_L"/>
    <property type="match status" value="1"/>
</dbReference>
<keyword evidence="5" id="KW-1185">Reference proteome</keyword>
<dbReference type="InterPro" id="IPR020287">
    <property type="entry name" value="Tail_sheath_C"/>
</dbReference>
<feature type="domain" description="Tail sheath protein C-terminal" evidence="3">
    <location>
        <begin position="368"/>
        <end position="469"/>
    </location>
</feature>
<evidence type="ECO:0000256" key="1">
    <source>
        <dbReference type="ARBA" id="ARBA00008005"/>
    </source>
</evidence>
<evidence type="ECO:0000259" key="3">
    <source>
        <dbReference type="Pfam" id="PF17482"/>
    </source>
</evidence>
<dbReference type="Proteomes" id="UP000244948">
    <property type="component" value="Unassembled WGS sequence"/>
</dbReference>
<dbReference type="EMBL" id="QEWR01000002">
    <property type="protein sequence ID" value="PWD84524.1"/>
    <property type="molecule type" value="Genomic_DNA"/>
</dbReference>
<gene>
    <name evidence="4" type="ORF">DC082_03010</name>
</gene>
<dbReference type="Pfam" id="PF17482">
    <property type="entry name" value="Phage_sheath_1C"/>
    <property type="match status" value="1"/>
</dbReference>
<evidence type="ECO:0000313" key="4">
    <source>
        <dbReference type="EMBL" id="PWD84524.1"/>
    </source>
</evidence>
<name>A0A2U2AMT1_9GAMM</name>
<accession>A0A2U2AMT1</accession>
<sequence length="472" mass="51275">MASPNVSFETIPSSIRVPGRYIEFNTKLAVRNLPVNPQHVLIVAPMLDSGTQKPLEAVMVFSDVEAGEKFGYGSWAHLMAQQAIRNNQYINLSIIGLPDDPASVKAVGKIEIEGSATREGQIILNIGKESLKIAATRSESAKELAERLTAVINANESVLVTAEAEDAGITLTAKNGGEIGNEIYLDGQSNAPGVTLKVGNMENGQGNADISEALSEVAGKRYHIYVSAFSDDENLVRLNEHIEAVSNAIEKRGGIGVAGWNGTLAQGITKASKLNSGRMILQWYKGSISGNALIAAGFAAVMASEEDPARPLNTLEIKGLDITPESEWPTFAEFNNALYNGLSPLQVVNNRVQIMRAITTYTKNATGTDDPALLDVTTIRTLDYTRDALDQRYALRFPREKLSDKTPPKVRSETLDVLMKLEDLEILEQVEENKSLLVVERDLQDANRLNLIIPADVVNGLHVLAARIDLYL</sequence>
<dbReference type="InterPro" id="IPR035089">
    <property type="entry name" value="Phage_sheath_subtilisin"/>
</dbReference>
<comment type="similarity">
    <text evidence="1">Belongs to the myoviridae tail sheath protein family.</text>
</comment>
<feature type="domain" description="Tail sheath protein subtilisin-like" evidence="2">
    <location>
        <begin position="204"/>
        <end position="360"/>
    </location>
</feature>
<evidence type="ECO:0000259" key="2">
    <source>
        <dbReference type="Pfam" id="PF04984"/>
    </source>
</evidence>
<protein>
    <submittedName>
        <fullName evidence="4">Phage tail protein</fullName>
    </submittedName>
</protein>
<proteinExistence type="inferred from homology"/>
<dbReference type="Pfam" id="PF04984">
    <property type="entry name" value="Phage_sheath_1"/>
    <property type="match status" value="1"/>
</dbReference>
<evidence type="ECO:0000313" key="5">
    <source>
        <dbReference type="Proteomes" id="UP000244948"/>
    </source>
</evidence>
<organism evidence="4 5">
    <name type="scientific">Ignatzschineria indica</name>
    <dbReference type="NCBI Taxonomy" id="472583"/>
    <lineage>
        <taxon>Bacteria</taxon>
        <taxon>Pseudomonadati</taxon>
        <taxon>Pseudomonadota</taxon>
        <taxon>Gammaproteobacteria</taxon>
        <taxon>Cardiobacteriales</taxon>
        <taxon>Ignatzschineriaceae</taxon>
        <taxon>Ignatzschineria</taxon>
    </lineage>
</organism>
<comment type="caution">
    <text evidence="4">The sequence shown here is derived from an EMBL/GenBank/DDBJ whole genome shotgun (WGS) entry which is preliminary data.</text>
</comment>